<dbReference type="OrthoDB" id="10041339at2759"/>
<protein>
    <submittedName>
        <fullName evidence="13 14">Tumor protein p53-inducible nuclear protein 2 isoform X1</fullName>
    </submittedName>
</protein>
<accession>A0A6P8SWN8</accession>
<evidence type="ECO:0000256" key="6">
    <source>
        <dbReference type="ARBA" id="ARBA00023159"/>
    </source>
</evidence>
<reference evidence="13 14" key="1">
    <citation type="submission" date="2025-04" db="UniProtKB">
        <authorList>
            <consortium name="RefSeq"/>
        </authorList>
    </citation>
    <scope>IDENTIFICATION</scope>
</reference>
<dbReference type="KEGG" id="gsh:117368999"/>
<dbReference type="InterPro" id="IPR029431">
    <property type="entry name" value="TP53INP"/>
</dbReference>
<evidence type="ECO:0000256" key="3">
    <source>
        <dbReference type="ARBA" id="ARBA00022490"/>
    </source>
</evidence>
<evidence type="ECO:0000256" key="7">
    <source>
        <dbReference type="ARBA" id="ARBA00023163"/>
    </source>
</evidence>
<keyword evidence="8" id="KW-0539">Nucleus</keyword>
<sequence>MFQRITSLFFGEDTAETLVEPKPFLSETEDDGWLIIDLPDSFASTSSEGRKVDEQGPSCASRLPRGSPTSTGSLPCSFHDCGDRSLSPLPDPCLMDESWFVTPPPCFTAEGPDPVTVESSPLEDLLIEHPSMSVYVTSSIVMEGENPIEQSSDGTVTQTRVEHHAPHHPTSITAKATILEKVSNVRRIQRAKELIERRKLSRKSIQRQNCARESRPRWAKQHGKLVYQPRQRQCNY</sequence>
<evidence type="ECO:0000313" key="14">
    <source>
        <dbReference type="RefSeq" id="XP_033818746.1"/>
    </source>
</evidence>
<dbReference type="PANTHER" id="PTHR31671:SF2">
    <property type="entry name" value="TUMOR PROTEIN P53-INDUCIBLE NUCLEAR PROTEIN 2"/>
    <property type="match status" value="1"/>
</dbReference>
<keyword evidence="4" id="KW-0072">Autophagy</keyword>
<dbReference type="Proteomes" id="UP000515159">
    <property type="component" value="Chromosome 11"/>
</dbReference>
<keyword evidence="3" id="KW-0963">Cytoplasm</keyword>
<organism evidence="12 14">
    <name type="scientific">Geotrypetes seraphini</name>
    <name type="common">Gaboon caecilian</name>
    <name type="synonym">Caecilia seraphini</name>
    <dbReference type="NCBI Taxonomy" id="260995"/>
    <lineage>
        <taxon>Eukaryota</taxon>
        <taxon>Metazoa</taxon>
        <taxon>Chordata</taxon>
        <taxon>Craniata</taxon>
        <taxon>Vertebrata</taxon>
        <taxon>Euteleostomi</taxon>
        <taxon>Amphibia</taxon>
        <taxon>Gymnophiona</taxon>
        <taxon>Geotrypetes</taxon>
    </lineage>
</organism>
<evidence type="ECO:0000313" key="13">
    <source>
        <dbReference type="RefSeq" id="XP_033818744.1"/>
    </source>
</evidence>
<evidence type="ECO:0000256" key="10">
    <source>
        <dbReference type="ARBA" id="ARBA00034306"/>
    </source>
</evidence>
<dbReference type="RefSeq" id="XP_033818744.1">
    <property type="nucleotide sequence ID" value="XM_033962853.1"/>
</dbReference>
<dbReference type="GO" id="GO:0031410">
    <property type="term" value="C:cytoplasmic vesicle"/>
    <property type="evidence" value="ECO:0007669"/>
    <property type="project" value="UniProtKB-KW"/>
</dbReference>
<comment type="subcellular location">
    <subcellularLocation>
        <location evidence="2">Cytoplasm</location>
        <location evidence="2">Cytosol</location>
    </subcellularLocation>
    <subcellularLocation>
        <location evidence="1">Cytoplasmic vesicle</location>
        <location evidence="1">Autophagosome</location>
    </subcellularLocation>
    <subcellularLocation>
        <location evidence="10">Nucleus</location>
        <location evidence="10">Nuclear body</location>
    </subcellularLocation>
</comment>
<dbReference type="CTD" id="58476"/>
<dbReference type="PANTHER" id="PTHR31671">
    <property type="entry name" value="DIABETES AND OBESITY REGULATED, ISOFORM G"/>
    <property type="match status" value="1"/>
</dbReference>
<evidence type="ECO:0000256" key="2">
    <source>
        <dbReference type="ARBA" id="ARBA00004514"/>
    </source>
</evidence>
<dbReference type="GO" id="GO:0045893">
    <property type="term" value="P:positive regulation of DNA-templated transcription"/>
    <property type="evidence" value="ECO:0007669"/>
    <property type="project" value="TreeGrafter"/>
</dbReference>
<dbReference type="Pfam" id="PF14839">
    <property type="entry name" value="DOR"/>
    <property type="match status" value="1"/>
</dbReference>
<keyword evidence="12" id="KW-1185">Reference proteome</keyword>
<name>A0A6P8SWN8_GEOSA</name>
<keyword evidence="6" id="KW-0010">Activator</keyword>
<evidence type="ECO:0000256" key="1">
    <source>
        <dbReference type="ARBA" id="ARBA00004419"/>
    </source>
</evidence>
<gene>
    <name evidence="13 14" type="primary">TP53INP2</name>
</gene>
<evidence type="ECO:0000313" key="12">
    <source>
        <dbReference type="Proteomes" id="UP000515159"/>
    </source>
</evidence>
<evidence type="ECO:0000256" key="4">
    <source>
        <dbReference type="ARBA" id="ARBA00023006"/>
    </source>
</evidence>
<keyword evidence="9" id="KW-0968">Cytoplasmic vesicle</keyword>
<evidence type="ECO:0000256" key="9">
    <source>
        <dbReference type="ARBA" id="ARBA00023329"/>
    </source>
</evidence>
<dbReference type="GO" id="GO:0016604">
    <property type="term" value="C:nuclear body"/>
    <property type="evidence" value="ECO:0007669"/>
    <property type="project" value="UniProtKB-SubCell"/>
</dbReference>
<evidence type="ECO:0000256" key="11">
    <source>
        <dbReference type="SAM" id="MobiDB-lite"/>
    </source>
</evidence>
<keyword evidence="5" id="KW-0805">Transcription regulation</keyword>
<dbReference type="RefSeq" id="XP_033818746.1">
    <property type="nucleotide sequence ID" value="XM_033962855.1"/>
</dbReference>
<feature type="region of interest" description="Disordered" evidence="11">
    <location>
        <begin position="45"/>
        <end position="72"/>
    </location>
</feature>
<dbReference type="GO" id="GO:0000045">
    <property type="term" value="P:autophagosome assembly"/>
    <property type="evidence" value="ECO:0007669"/>
    <property type="project" value="TreeGrafter"/>
</dbReference>
<evidence type="ECO:0000256" key="8">
    <source>
        <dbReference type="ARBA" id="ARBA00023242"/>
    </source>
</evidence>
<evidence type="ECO:0000256" key="5">
    <source>
        <dbReference type="ARBA" id="ARBA00023015"/>
    </source>
</evidence>
<dbReference type="GeneID" id="117368999"/>
<dbReference type="GO" id="GO:0005776">
    <property type="term" value="C:autophagosome"/>
    <property type="evidence" value="ECO:0007669"/>
    <property type="project" value="UniProtKB-SubCell"/>
</dbReference>
<dbReference type="AlphaFoldDB" id="A0A6P8SWN8"/>
<proteinExistence type="predicted"/>
<dbReference type="GO" id="GO:0005829">
    <property type="term" value="C:cytosol"/>
    <property type="evidence" value="ECO:0007669"/>
    <property type="project" value="UniProtKB-SubCell"/>
</dbReference>
<keyword evidence="7" id="KW-0804">Transcription</keyword>